<name>A0A0C3SDW5_PHLG1</name>
<dbReference type="Proteomes" id="UP000053257">
    <property type="component" value="Unassembled WGS sequence"/>
</dbReference>
<dbReference type="HOGENOM" id="CLU_113566_0_0_1"/>
<dbReference type="Pfam" id="PF14200">
    <property type="entry name" value="RicinB_lectin_2"/>
    <property type="match status" value="2"/>
</dbReference>
<dbReference type="SUPFAM" id="SSF50370">
    <property type="entry name" value="Ricin B-like lectins"/>
    <property type="match status" value="1"/>
</dbReference>
<feature type="domain" description="Ricin B lectin" evidence="1">
    <location>
        <begin position="4"/>
        <end position="85"/>
    </location>
</feature>
<accession>A0A0C3SDW5</accession>
<sequence length="147" mass="16103">MAIEAGVYYIQNIGTNTVVDLGDDSPEPDTKIQGYQKRELSDPWVSAQLWVIYPVQGSTDTYQIRNAGARLSFVDLTNGNHDNGSDSQKWIFTRNAADTAYVIRNLASGTYVDLLNGNAANGTRINGWSGSGHTTTNPHQLWALVRA</sequence>
<dbReference type="EMBL" id="KN840441">
    <property type="protein sequence ID" value="KIP12207.1"/>
    <property type="molecule type" value="Genomic_DNA"/>
</dbReference>
<reference evidence="2 3" key="1">
    <citation type="journal article" date="2014" name="PLoS Genet.">
        <title>Analysis of the Phlebiopsis gigantea genome, transcriptome and secretome provides insight into its pioneer colonization strategies of wood.</title>
        <authorList>
            <person name="Hori C."/>
            <person name="Ishida T."/>
            <person name="Igarashi K."/>
            <person name="Samejima M."/>
            <person name="Suzuki H."/>
            <person name="Master E."/>
            <person name="Ferreira P."/>
            <person name="Ruiz-Duenas F.J."/>
            <person name="Held B."/>
            <person name="Canessa P."/>
            <person name="Larrondo L.F."/>
            <person name="Schmoll M."/>
            <person name="Druzhinina I.S."/>
            <person name="Kubicek C.P."/>
            <person name="Gaskell J.A."/>
            <person name="Kersten P."/>
            <person name="St John F."/>
            <person name="Glasner J."/>
            <person name="Sabat G."/>
            <person name="Splinter BonDurant S."/>
            <person name="Syed K."/>
            <person name="Yadav J."/>
            <person name="Mgbeahuruike A.C."/>
            <person name="Kovalchuk A."/>
            <person name="Asiegbu F.O."/>
            <person name="Lackner G."/>
            <person name="Hoffmeister D."/>
            <person name="Rencoret J."/>
            <person name="Gutierrez A."/>
            <person name="Sun H."/>
            <person name="Lindquist E."/>
            <person name="Barry K."/>
            <person name="Riley R."/>
            <person name="Grigoriev I.V."/>
            <person name="Henrissat B."/>
            <person name="Kues U."/>
            <person name="Berka R.M."/>
            <person name="Martinez A.T."/>
            <person name="Covert S.F."/>
            <person name="Blanchette R.A."/>
            <person name="Cullen D."/>
        </authorList>
    </citation>
    <scope>NUCLEOTIDE SEQUENCE [LARGE SCALE GENOMIC DNA]</scope>
    <source>
        <strain evidence="2 3">11061_1 CR5-6</strain>
    </source>
</reference>
<proteinExistence type="predicted"/>
<dbReference type="InterPro" id="IPR000772">
    <property type="entry name" value="Ricin_B_lectin"/>
</dbReference>
<evidence type="ECO:0000259" key="1">
    <source>
        <dbReference type="Pfam" id="PF14200"/>
    </source>
</evidence>
<feature type="domain" description="Ricin B lectin" evidence="1">
    <location>
        <begin position="87"/>
        <end position="146"/>
    </location>
</feature>
<dbReference type="InterPro" id="IPR035992">
    <property type="entry name" value="Ricin_B-like_lectins"/>
</dbReference>
<dbReference type="PROSITE" id="PS50231">
    <property type="entry name" value="RICIN_B_LECTIN"/>
    <property type="match status" value="1"/>
</dbReference>
<dbReference type="STRING" id="745531.A0A0C3SDW5"/>
<gene>
    <name evidence="2" type="ORF">PHLGIDRAFT_113984</name>
</gene>
<organism evidence="2 3">
    <name type="scientific">Phlebiopsis gigantea (strain 11061_1 CR5-6)</name>
    <name type="common">White-rot fungus</name>
    <name type="synonym">Peniophora gigantea</name>
    <dbReference type="NCBI Taxonomy" id="745531"/>
    <lineage>
        <taxon>Eukaryota</taxon>
        <taxon>Fungi</taxon>
        <taxon>Dikarya</taxon>
        <taxon>Basidiomycota</taxon>
        <taxon>Agaricomycotina</taxon>
        <taxon>Agaricomycetes</taxon>
        <taxon>Polyporales</taxon>
        <taxon>Phanerochaetaceae</taxon>
        <taxon>Phlebiopsis</taxon>
    </lineage>
</organism>
<keyword evidence="3" id="KW-1185">Reference proteome</keyword>
<evidence type="ECO:0000313" key="3">
    <source>
        <dbReference type="Proteomes" id="UP000053257"/>
    </source>
</evidence>
<evidence type="ECO:0000313" key="2">
    <source>
        <dbReference type="EMBL" id="KIP12207.1"/>
    </source>
</evidence>
<dbReference type="AlphaFoldDB" id="A0A0C3SDW5"/>
<dbReference type="OrthoDB" id="3249735at2759"/>
<protein>
    <submittedName>
        <fullName evidence="2">Carbohydrate-binding module family 13 protein</fullName>
    </submittedName>
</protein>
<dbReference type="Gene3D" id="2.80.10.50">
    <property type="match status" value="2"/>
</dbReference>